<dbReference type="PANTHER" id="PTHR13170">
    <property type="entry name" value="O-GLCNACASE"/>
    <property type="match status" value="1"/>
</dbReference>
<evidence type="ECO:0000313" key="2">
    <source>
        <dbReference type="EMBL" id="CAA9409072.1"/>
    </source>
</evidence>
<organism evidence="2">
    <name type="scientific">uncultured Quadrisphaera sp</name>
    <dbReference type="NCBI Taxonomy" id="904978"/>
    <lineage>
        <taxon>Bacteria</taxon>
        <taxon>Bacillati</taxon>
        <taxon>Actinomycetota</taxon>
        <taxon>Actinomycetes</taxon>
        <taxon>Kineosporiales</taxon>
        <taxon>Kineosporiaceae</taxon>
        <taxon>Quadrisphaera</taxon>
        <taxon>environmental samples</taxon>
    </lineage>
</organism>
<name>A0A6J4PBX3_9ACTN</name>
<dbReference type="PANTHER" id="PTHR13170:SF16">
    <property type="entry name" value="PROTEIN O-GLCNACASE"/>
    <property type="match status" value="1"/>
</dbReference>
<dbReference type="InterPro" id="IPR000182">
    <property type="entry name" value="GNAT_dom"/>
</dbReference>
<dbReference type="AlphaFoldDB" id="A0A6J4PBX3"/>
<reference evidence="2" key="1">
    <citation type="submission" date="2020-02" db="EMBL/GenBank/DDBJ databases">
        <authorList>
            <person name="Meier V. D."/>
        </authorList>
    </citation>
    <scope>NUCLEOTIDE SEQUENCE</scope>
    <source>
        <strain evidence="2">AVDCRST_MAG35</strain>
    </source>
</reference>
<dbReference type="InterPro" id="IPR051822">
    <property type="entry name" value="Glycosyl_Hydrolase_84"/>
</dbReference>
<dbReference type="InterPro" id="IPR016181">
    <property type="entry name" value="Acyl_CoA_acyltransferase"/>
</dbReference>
<sequence length="215" mass="22648">MTPVPVVRPYRPEDRAAVRDVCVRTGDAGGDATGSYPDDGLLPDVYADPYLHLHPELALVLDDGRRAVGYVVGTADTAAFVEAYRRTWLPLVADRHPPPAPLPTDAGAAAASPRYERLLHELHHPERMLEAGPAVLAAHPAHLHVDLLPAHQGAGHGRALVEAFCRLAAQAGAPGVHVGVDPANSRALRFYPRVGFVPLTVAGSGGGALLGRPLP</sequence>
<protein>
    <submittedName>
        <fullName evidence="2">Acetyltransferase</fullName>
    </submittedName>
</protein>
<dbReference type="Pfam" id="PF00583">
    <property type="entry name" value="Acetyltransf_1"/>
    <property type="match status" value="1"/>
</dbReference>
<dbReference type="SUPFAM" id="SSF55729">
    <property type="entry name" value="Acyl-CoA N-acyltransferases (Nat)"/>
    <property type="match status" value="1"/>
</dbReference>
<feature type="domain" description="N-acetyltransferase" evidence="1">
    <location>
        <begin position="5"/>
        <end position="215"/>
    </location>
</feature>
<gene>
    <name evidence="2" type="ORF">AVDCRST_MAG35-1338</name>
</gene>
<dbReference type="CDD" id="cd04301">
    <property type="entry name" value="NAT_SF"/>
    <property type="match status" value="1"/>
</dbReference>
<evidence type="ECO:0000259" key="1">
    <source>
        <dbReference type="PROSITE" id="PS51186"/>
    </source>
</evidence>
<accession>A0A6J4PBX3</accession>
<dbReference type="Gene3D" id="3.40.630.30">
    <property type="match status" value="1"/>
</dbReference>
<keyword evidence="2" id="KW-0808">Transferase</keyword>
<proteinExistence type="predicted"/>
<dbReference type="GO" id="GO:0016747">
    <property type="term" value="F:acyltransferase activity, transferring groups other than amino-acyl groups"/>
    <property type="evidence" value="ECO:0007669"/>
    <property type="project" value="InterPro"/>
</dbReference>
<dbReference type="PROSITE" id="PS51186">
    <property type="entry name" value="GNAT"/>
    <property type="match status" value="1"/>
</dbReference>
<dbReference type="EMBL" id="CADCUY010000277">
    <property type="protein sequence ID" value="CAA9409072.1"/>
    <property type="molecule type" value="Genomic_DNA"/>
</dbReference>